<dbReference type="InterPro" id="IPR001851">
    <property type="entry name" value="ABC_transp_permease"/>
</dbReference>
<comment type="subcellular location">
    <subcellularLocation>
        <location evidence="1">Cell membrane</location>
        <topology evidence="1">Multi-pass membrane protein</topology>
    </subcellularLocation>
</comment>
<dbReference type="EMBL" id="CP102480">
    <property type="protein sequence ID" value="UUX51352.1"/>
    <property type="molecule type" value="Genomic_DNA"/>
</dbReference>
<evidence type="ECO:0000256" key="6">
    <source>
        <dbReference type="SAM" id="Phobius"/>
    </source>
</evidence>
<dbReference type="KEGG" id="naci:NUH88_06560"/>
<evidence type="ECO:0000256" key="1">
    <source>
        <dbReference type="ARBA" id="ARBA00004651"/>
    </source>
</evidence>
<keyword evidence="4 6" id="KW-1133">Transmembrane helix</keyword>
<organism evidence="7 8">
    <name type="scientific">Nisaea acidiphila</name>
    <dbReference type="NCBI Taxonomy" id="1862145"/>
    <lineage>
        <taxon>Bacteria</taxon>
        <taxon>Pseudomonadati</taxon>
        <taxon>Pseudomonadota</taxon>
        <taxon>Alphaproteobacteria</taxon>
        <taxon>Rhodospirillales</taxon>
        <taxon>Thalassobaculaceae</taxon>
        <taxon>Nisaea</taxon>
    </lineage>
</organism>
<dbReference type="PANTHER" id="PTHR30482:SF17">
    <property type="entry name" value="ABC TRANSPORTER ATP-BINDING PROTEIN"/>
    <property type="match status" value="1"/>
</dbReference>
<dbReference type="InterPro" id="IPR043428">
    <property type="entry name" value="LivM-like"/>
</dbReference>
<evidence type="ECO:0000313" key="8">
    <source>
        <dbReference type="Proteomes" id="UP001060336"/>
    </source>
</evidence>
<feature type="transmembrane region" description="Helical" evidence="6">
    <location>
        <begin position="39"/>
        <end position="57"/>
    </location>
</feature>
<accession>A0A9J7AVK4</accession>
<feature type="transmembrane region" description="Helical" evidence="6">
    <location>
        <begin position="166"/>
        <end position="185"/>
    </location>
</feature>
<keyword evidence="5 6" id="KW-0472">Membrane</keyword>
<feature type="transmembrane region" description="Helical" evidence="6">
    <location>
        <begin position="252"/>
        <end position="276"/>
    </location>
</feature>
<feature type="transmembrane region" description="Helical" evidence="6">
    <location>
        <begin position="117"/>
        <end position="137"/>
    </location>
</feature>
<feature type="transmembrane region" description="Helical" evidence="6">
    <location>
        <begin position="69"/>
        <end position="87"/>
    </location>
</feature>
<dbReference type="Pfam" id="PF02653">
    <property type="entry name" value="BPD_transp_2"/>
    <property type="match status" value="1"/>
</dbReference>
<dbReference type="CDD" id="cd06581">
    <property type="entry name" value="TM_PBP1_LivM_like"/>
    <property type="match status" value="1"/>
</dbReference>
<evidence type="ECO:0000256" key="3">
    <source>
        <dbReference type="ARBA" id="ARBA00022692"/>
    </source>
</evidence>
<evidence type="ECO:0000256" key="4">
    <source>
        <dbReference type="ARBA" id="ARBA00022989"/>
    </source>
</evidence>
<keyword evidence="8" id="KW-1185">Reference proteome</keyword>
<evidence type="ECO:0000313" key="7">
    <source>
        <dbReference type="EMBL" id="UUX51352.1"/>
    </source>
</evidence>
<keyword evidence="2" id="KW-1003">Cell membrane</keyword>
<name>A0A9J7AVK4_9PROT</name>
<feature type="transmembrane region" description="Helical" evidence="6">
    <location>
        <begin position="211"/>
        <end position="232"/>
    </location>
</feature>
<reference evidence="7" key="1">
    <citation type="submission" date="2022-08" db="EMBL/GenBank/DDBJ databases">
        <title>Nisaea acidiphila sp. nov., isolated from a marine algal debris and emended description of the genus Nisaea Urios et al. 2008.</title>
        <authorList>
            <person name="Kwon K."/>
        </authorList>
    </citation>
    <scope>NUCLEOTIDE SEQUENCE</scope>
    <source>
        <strain evidence="7">MEBiC11861</strain>
    </source>
</reference>
<sequence>MLSLFRTGLPAYVMLAALAFLAALPFISEWVDNAFLMDLFLRLMVLAIAAVSLNLILGYGGMVSFGHAAYLVIGAYAVGIPAYYGIYDGFTHIVIAVLGSAIVALLTGAIALRTKGVYFIMITMAFAQMVFFTFVSIEEYGGDDGLVIDQRSEFAGLLDIEDGLTFYYFVLVSLVLALGLVHRIVHSRFGMVISGAKGNERRMQAIGFPTYRYRLVCYVISGALCGYAGALLGNFTYFITPEMGDWVHSGELIFMVVLGGAGSLFGPVLGTAVFVLLEEYLSRFTQYWHFPFGAMLILVVIFTRGGVNGMFRWLGARIGLGAKS</sequence>
<dbReference type="GO" id="GO:0005886">
    <property type="term" value="C:plasma membrane"/>
    <property type="evidence" value="ECO:0007669"/>
    <property type="project" value="UniProtKB-SubCell"/>
</dbReference>
<feature type="transmembrane region" description="Helical" evidence="6">
    <location>
        <begin position="9"/>
        <end position="27"/>
    </location>
</feature>
<feature type="transmembrane region" description="Helical" evidence="6">
    <location>
        <begin position="93"/>
        <end position="112"/>
    </location>
</feature>
<protein>
    <submittedName>
        <fullName evidence="7">Branched-chain amino acid ABC transporter permease</fullName>
    </submittedName>
</protein>
<dbReference type="GO" id="GO:0015658">
    <property type="term" value="F:branched-chain amino acid transmembrane transporter activity"/>
    <property type="evidence" value="ECO:0007669"/>
    <property type="project" value="InterPro"/>
</dbReference>
<dbReference type="PANTHER" id="PTHR30482">
    <property type="entry name" value="HIGH-AFFINITY BRANCHED-CHAIN AMINO ACID TRANSPORT SYSTEM PERMEASE"/>
    <property type="match status" value="1"/>
</dbReference>
<proteinExistence type="predicted"/>
<evidence type="ECO:0000256" key="5">
    <source>
        <dbReference type="ARBA" id="ARBA00023136"/>
    </source>
</evidence>
<dbReference type="Proteomes" id="UP001060336">
    <property type="component" value="Chromosome"/>
</dbReference>
<gene>
    <name evidence="7" type="ORF">NUH88_06560</name>
</gene>
<keyword evidence="3 6" id="KW-0812">Transmembrane</keyword>
<feature type="transmembrane region" description="Helical" evidence="6">
    <location>
        <begin position="288"/>
        <end position="307"/>
    </location>
</feature>
<dbReference type="AlphaFoldDB" id="A0A9J7AVK4"/>
<evidence type="ECO:0000256" key="2">
    <source>
        <dbReference type="ARBA" id="ARBA00022475"/>
    </source>
</evidence>
<dbReference type="RefSeq" id="WP_257770784.1">
    <property type="nucleotide sequence ID" value="NZ_CP102480.1"/>
</dbReference>